<comment type="cofactor">
    <cofactor evidence="3">
        <name>pyridoxal 5'-phosphate</name>
        <dbReference type="ChEBI" id="CHEBI:597326"/>
    </cofactor>
</comment>
<dbReference type="CDD" id="cd00635">
    <property type="entry name" value="PLPDE_III_YBL036c_like"/>
    <property type="match status" value="1"/>
</dbReference>
<evidence type="ECO:0000256" key="2">
    <source>
        <dbReference type="HAMAP-Rule" id="MF_02087"/>
    </source>
</evidence>
<organism evidence="6 7">
    <name type="scientific">Allofrancisella frigidaquae</name>
    <dbReference type="NCBI Taxonomy" id="1085644"/>
    <lineage>
        <taxon>Bacteria</taxon>
        <taxon>Pseudomonadati</taxon>
        <taxon>Pseudomonadota</taxon>
        <taxon>Gammaproteobacteria</taxon>
        <taxon>Thiotrichales</taxon>
        <taxon>Francisellaceae</taxon>
        <taxon>Allofrancisella</taxon>
    </lineage>
</organism>
<gene>
    <name evidence="6" type="ORF">E3E15_00360</name>
</gene>
<dbReference type="InterPro" id="IPR011078">
    <property type="entry name" value="PyrdxlP_homeostasis"/>
</dbReference>
<protein>
    <recommendedName>
        <fullName evidence="2">Pyridoxal phosphate homeostasis protein</fullName>
        <shortName evidence="2">PLP homeostasis protein</shortName>
    </recommendedName>
</protein>
<comment type="similarity">
    <text evidence="2 4">Belongs to the pyridoxal phosphate-binding protein YggS/PROSC family.</text>
</comment>
<dbReference type="PANTHER" id="PTHR10146:SF14">
    <property type="entry name" value="PYRIDOXAL PHOSPHATE HOMEOSTASIS PROTEIN"/>
    <property type="match status" value="1"/>
</dbReference>
<dbReference type="Proteomes" id="UP000503320">
    <property type="component" value="Chromosome"/>
</dbReference>
<dbReference type="EMBL" id="CP038017">
    <property type="protein sequence ID" value="QIV93889.1"/>
    <property type="molecule type" value="Genomic_DNA"/>
</dbReference>
<proteinExistence type="inferred from homology"/>
<sequence length="223" mass="25236">MFDKEFIKKSYEKILSQLNGKAKLLAVSKYQSIEKIKFLNSLGQADFGENYLQELEQKALELPNLIWHFIGSLQSKKIKKIVKYANVIQSVEKIEHLDKISFNAVEQNKQIKIFLQINIDSDPNKAGFNSNQGEEVLDCINYSKNLKNIKVVGLMCMPAKHTDSKQSFAKMQLFFDKINSHLPTGVKLSELSMGMSADYDIALAYGSTEVRIGSSLFGDRVKS</sequence>
<keyword evidence="1 2" id="KW-0663">Pyridoxal phosphate</keyword>
<dbReference type="NCBIfam" id="TIGR00044">
    <property type="entry name" value="YggS family pyridoxal phosphate-dependent enzyme"/>
    <property type="match status" value="1"/>
</dbReference>
<feature type="modified residue" description="N6-(pyridoxal phosphate)lysine" evidence="2 3">
    <location>
        <position position="29"/>
    </location>
</feature>
<accession>A0A6M3HRV7</accession>
<keyword evidence="7" id="KW-1185">Reference proteome</keyword>
<reference evidence="6 7" key="1">
    <citation type="submission" date="2019-03" db="EMBL/GenBank/DDBJ databases">
        <title>Complete Genome Sequence of Allofrancisella frigidaquae Strain SYSU 10HL1970 Isolated from Water-Cooling Systems in China.</title>
        <authorList>
            <person name="Ohrman C."/>
            <person name="Uneklint I."/>
            <person name="Sjodin A."/>
        </authorList>
    </citation>
    <scope>NUCLEOTIDE SEQUENCE [LARGE SCALE GENOMIC DNA]</scope>
    <source>
        <strain evidence="6 7">SYSU 10HL1970</strain>
    </source>
</reference>
<dbReference type="Pfam" id="PF01168">
    <property type="entry name" value="Ala_racemase_N"/>
    <property type="match status" value="1"/>
</dbReference>
<name>A0A6M3HRV7_9GAMM</name>
<evidence type="ECO:0000259" key="5">
    <source>
        <dbReference type="Pfam" id="PF01168"/>
    </source>
</evidence>
<evidence type="ECO:0000256" key="3">
    <source>
        <dbReference type="PIRSR" id="PIRSR004848-1"/>
    </source>
</evidence>
<dbReference type="SUPFAM" id="SSF51419">
    <property type="entry name" value="PLP-binding barrel"/>
    <property type="match status" value="1"/>
</dbReference>
<evidence type="ECO:0000313" key="7">
    <source>
        <dbReference type="Proteomes" id="UP000503320"/>
    </source>
</evidence>
<dbReference type="KEGG" id="afri:E3E15_00360"/>
<dbReference type="PROSITE" id="PS01211">
    <property type="entry name" value="UPF0001"/>
    <property type="match status" value="1"/>
</dbReference>
<dbReference type="GO" id="GO:0030170">
    <property type="term" value="F:pyridoxal phosphate binding"/>
    <property type="evidence" value="ECO:0007669"/>
    <property type="project" value="UniProtKB-UniRule"/>
</dbReference>
<dbReference type="InterPro" id="IPR029066">
    <property type="entry name" value="PLP-binding_barrel"/>
</dbReference>
<feature type="domain" description="Alanine racemase N-terminal" evidence="5">
    <location>
        <begin position="7"/>
        <end position="220"/>
    </location>
</feature>
<dbReference type="RefSeq" id="WP_172106171.1">
    <property type="nucleotide sequence ID" value="NZ_CP038017.1"/>
</dbReference>
<dbReference type="InterPro" id="IPR001608">
    <property type="entry name" value="Ala_racemase_N"/>
</dbReference>
<dbReference type="AlphaFoldDB" id="A0A6M3HRV7"/>
<dbReference type="FunFam" id="3.20.20.10:FF:000018">
    <property type="entry name" value="Pyridoxal phosphate homeostasis protein"/>
    <property type="match status" value="1"/>
</dbReference>
<dbReference type="PIRSF" id="PIRSF004848">
    <property type="entry name" value="YBL036c_PLPDEIII"/>
    <property type="match status" value="1"/>
</dbReference>
<evidence type="ECO:0000313" key="6">
    <source>
        <dbReference type="EMBL" id="QIV93889.1"/>
    </source>
</evidence>
<evidence type="ECO:0000256" key="4">
    <source>
        <dbReference type="RuleBase" id="RU004514"/>
    </source>
</evidence>
<dbReference type="PANTHER" id="PTHR10146">
    <property type="entry name" value="PROLINE SYNTHETASE CO-TRANSCRIBED BACTERIAL HOMOLOG PROTEIN"/>
    <property type="match status" value="1"/>
</dbReference>
<dbReference type="Gene3D" id="3.20.20.10">
    <property type="entry name" value="Alanine racemase"/>
    <property type="match status" value="1"/>
</dbReference>
<comment type="function">
    <text evidence="2">Pyridoxal 5'-phosphate (PLP)-binding protein, which is involved in PLP homeostasis.</text>
</comment>
<evidence type="ECO:0000256" key="1">
    <source>
        <dbReference type="ARBA" id="ARBA00022898"/>
    </source>
</evidence>
<dbReference type="HAMAP" id="MF_02087">
    <property type="entry name" value="PLP_homeostasis"/>
    <property type="match status" value="1"/>
</dbReference>